<reference evidence="3" key="1">
    <citation type="submission" date="2022-11" db="UniProtKB">
        <authorList>
            <consortium name="WormBaseParasite"/>
        </authorList>
    </citation>
    <scope>IDENTIFICATION</scope>
</reference>
<proteinExistence type="predicted"/>
<evidence type="ECO:0000313" key="2">
    <source>
        <dbReference type="Proteomes" id="UP000887565"/>
    </source>
</evidence>
<sequence length="75" mass="8060">MQQPAFTRAMQAAAVVVVVLPPTQPAVAQLAPVPQVQQLAEKELEVVTIMQTVPPVPAVLPAKIKQLLLKIRNSD</sequence>
<evidence type="ECO:0000256" key="1">
    <source>
        <dbReference type="SAM" id="SignalP"/>
    </source>
</evidence>
<dbReference type="Proteomes" id="UP000887565">
    <property type="component" value="Unplaced"/>
</dbReference>
<keyword evidence="2" id="KW-1185">Reference proteome</keyword>
<protein>
    <submittedName>
        <fullName evidence="3">Uncharacterized protein</fullName>
    </submittedName>
</protein>
<dbReference type="WBParaSite" id="nRc.2.0.1.t35813-RA">
    <property type="protein sequence ID" value="nRc.2.0.1.t35813-RA"/>
    <property type="gene ID" value="nRc.2.0.1.g35813"/>
</dbReference>
<accession>A0A915KAK6</accession>
<dbReference type="AlphaFoldDB" id="A0A915KAK6"/>
<organism evidence="2 3">
    <name type="scientific">Romanomermis culicivorax</name>
    <name type="common">Nematode worm</name>
    <dbReference type="NCBI Taxonomy" id="13658"/>
    <lineage>
        <taxon>Eukaryota</taxon>
        <taxon>Metazoa</taxon>
        <taxon>Ecdysozoa</taxon>
        <taxon>Nematoda</taxon>
        <taxon>Enoplea</taxon>
        <taxon>Dorylaimia</taxon>
        <taxon>Mermithida</taxon>
        <taxon>Mermithoidea</taxon>
        <taxon>Mermithidae</taxon>
        <taxon>Romanomermis</taxon>
    </lineage>
</organism>
<name>A0A915KAK6_ROMCU</name>
<feature type="chain" id="PRO_5037851133" evidence="1">
    <location>
        <begin position="29"/>
        <end position="75"/>
    </location>
</feature>
<feature type="signal peptide" evidence="1">
    <location>
        <begin position="1"/>
        <end position="28"/>
    </location>
</feature>
<evidence type="ECO:0000313" key="3">
    <source>
        <dbReference type="WBParaSite" id="nRc.2.0.1.t35813-RA"/>
    </source>
</evidence>
<keyword evidence="1" id="KW-0732">Signal</keyword>